<reference evidence="2 3" key="1">
    <citation type="submission" date="2021-11" db="EMBL/GenBank/DDBJ databases">
        <title>Genomic of Niabella pedocola.</title>
        <authorList>
            <person name="Wu T."/>
        </authorList>
    </citation>
    <scope>NUCLEOTIDE SEQUENCE [LARGE SCALE GENOMIC DNA]</scope>
    <source>
        <strain evidence="2 3">JCM 31011</strain>
    </source>
</reference>
<keyword evidence="1" id="KW-0732">Signal</keyword>
<feature type="chain" id="PRO_5046545339" description="MlpB protein" evidence="1">
    <location>
        <begin position="25"/>
        <end position="144"/>
    </location>
</feature>
<evidence type="ECO:0008006" key="4">
    <source>
        <dbReference type="Google" id="ProtNLM"/>
    </source>
</evidence>
<keyword evidence="3" id="KW-1185">Reference proteome</keyword>
<evidence type="ECO:0000256" key="1">
    <source>
        <dbReference type="SAM" id="SignalP"/>
    </source>
</evidence>
<evidence type="ECO:0000313" key="3">
    <source>
        <dbReference type="Proteomes" id="UP001199816"/>
    </source>
</evidence>
<protein>
    <recommendedName>
        <fullName evidence="4">MlpB protein</fullName>
    </recommendedName>
</protein>
<name>A0ABS8PZ95_9BACT</name>
<evidence type="ECO:0000313" key="2">
    <source>
        <dbReference type="EMBL" id="MCD2425612.1"/>
    </source>
</evidence>
<feature type="signal peptide" evidence="1">
    <location>
        <begin position="1"/>
        <end position="24"/>
    </location>
</feature>
<comment type="caution">
    <text evidence="2">The sequence shown here is derived from an EMBL/GenBank/DDBJ whole genome shotgun (WGS) entry which is preliminary data.</text>
</comment>
<gene>
    <name evidence="2" type="ORF">LQ567_22705</name>
</gene>
<organism evidence="2 3">
    <name type="scientific">Niabella pedocola</name>
    <dbReference type="NCBI Taxonomy" id="1752077"/>
    <lineage>
        <taxon>Bacteria</taxon>
        <taxon>Pseudomonadati</taxon>
        <taxon>Bacteroidota</taxon>
        <taxon>Chitinophagia</taxon>
        <taxon>Chitinophagales</taxon>
        <taxon>Chitinophagaceae</taxon>
        <taxon>Niabella</taxon>
    </lineage>
</organism>
<dbReference type="EMBL" id="JAJNEC010000007">
    <property type="protein sequence ID" value="MCD2425612.1"/>
    <property type="molecule type" value="Genomic_DNA"/>
</dbReference>
<dbReference type="RefSeq" id="WP_231008151.1">
    <property type="nucleotide sequence ID" value="NZ_JAJNEC010000007.1"/>
</dbReference>
<dbReference type="Proteomes" id="UP001199816">
    <property type="component" value="Unassembled WGS sequence"/>
</dbReference>
<dbReference type="PROSITE" id="PS51257">
    <property type="entry name" value="PROKAR_LIPOPROTEIN"/>
    <property type="match status" value="1"/>
</dbReference>
<proteinExistence type="predicted"/>
<sequence>MNHVTKTSLIIGIAVFLTACGNTAEQQKAINTPPASAAAPALLQPGTVNYTKGDAVPANLVCMVNDAFMNKAQIAVPFNGKTYYGCCEMCKNRIPQDAAVRKATDPATGNIVDKASAYIVITGNNGEVSYFESADTYKKSRQHP</sequence>
<accession>A0ABS8PZ95</accession>